<feature type="domain" description="ABC transporter" evidence="4">
    <location>
        <begin position="5"/>
        <end position="246"/>
    </location>
</feature>
<dbReference type="PANTHER" id="PTHR42711">
    <property type="entry name" value="ABC TRANSPORTER ATP-BINDING PROTEIN"/>
    <property type="match status" value="1"/>
</dbReference>
<evidence type="ECO:0000313" key="6">
    <source>
        <dbReference type="Proteomes" id="UP000177486"/>
    </source>
</evidence>
<dbReference type="Pfam" id="PF00005">
    <property type="entry name" value="ABC_tran"/>
    <property type="match status" value="1"/>
</dbReference>
<gene>
    <name evidence="5" type="ORF">A2931_02095</name>
</gene>
<protein>
    <submittedName>
        <fullName evidence="5">ABC transporter ATP-binding protein</fullName>
    </submittedName>
</protein>
<accession>A0A1G2EY97</accession>
<keyword evidence="2" id="KW-0547">Nucleotide-binding</keyword>
<dbReference type="SUPFAM" id="SSF52540">
    <property type="entry name" value="P-loop containing nucleoside triphosphate hydrolases"/>
    <property type="match status" value="1"/>
</dbReference>
<dbReference type="Proteomes" id="UP000177486">
    <property type="component" value="Unassembled WGS sequence"/>
</dbReference>
<evidence type="ECO:0000259" key="4">
    <source>
        <dbReference type="PROSITE" id="PS50893"/>
    </source>
</evidence>
<evidence type="ECO:0000313" key="5">
    <source>
        <dbReference type="EMBL" id="OGZ30687.1"/>
    </source>
</evidence>
<proteinExistence type="predicted"/>
<comment type="caution">
    <text evidence="5">The sequence shown here is derived from an EMBL/GenBank/DDBJ whole genome shotgun (WGS) entry which is preliminary data.</text>
</comment>
<evidence type="ECO:0000256" key="2">
    <source>
        <dbReference type="ARBA" id="ARBA00022741"/>
    </source>
</evidence>
<keyword evidence="1" id="KW-0813">Transport</keyword>
<dbReference type="PROSITE" id="PS00211">
    <property type="entry name" value="ABC_TRANSPORTER_1"/>
    <property type="match status" value="1"/>
</dbReference>
<dbReference type="SMART" id="SM00382">
    <property type="entry name" value="AAA"/>
    <property type="match status" value="1"/>
</dbReference>
<keyword evidence="3 5" id="KW-0067">ATP-binding</keyword>
<dbReference type="InterPro" id="IPR050763">
    <property type="entry name" value="ABC_transporter_ATP-binding"/>
</dbReference>
<dbReference type="PANTHER" id="PTHR42711:SF18">
    <property type="entry name" value="ABC TRANSPORTER, ATP-BINDING PROTEIN"/>
    <property type="match status" value="1"/>
</dbReference>
<dbReference type="PROSITE" id="PS50893">
    <property type="entry name" value="ABC_TRANSPORTER_2"/>
    <property type="match status" value="1"/>
</dbReference>
<dbReference type="GO" id="GO:0005524">
    <property type="term" value="F:ATP binding"/>
    <property type="evidence" value="ECO:0007669"/>
    <property type="project" value="UniProtKB-KW"/>
</dbReference>
<dbReference type="EMBL" id="MHMQ01000015">
    <property type="protein sequence ID" value="OGZ30687.1"/>
    <property type="molecule type" value="Genomic_DNA"/>
</dbReference>
<reference evidence="5 6" key="1">
    <citation type="journal article" date="2016" name="Nat. Commun.">
        <title>Thousands of microbial genomes shed light on interconnected biogeochemical processes in an aquifer system.</title>
        <authorList>
            <person name="Anantharaman K."/>
            <person name="Brown C.T."/>
            <person name="Hug L.A."/>
            <person name="Sharon I."/>
            <person name="Castelle C.J."/>
            <person name="Probst A.J."/>
            <person name="Thomas B.C."/>
            <person name="Singh A."/>
            <person name="Wilkins M.J."/>
            <person name="Karaoz U."/>
            <person name="Brodie E.L."/>
            <person name="Williams K.H."/>
            <person name="Hubbard S.S."/>
            <person name="Banfield J.F."/>
        </authorList>
    </citation>
    <scope>NUCLEOTIDE SEQUENCE [LARGE SCALE GENOMIC DNA]</scope>
</reference>
<dbReference type="GO" id="GO:0016887">
    <property type="term" value="F:ATP hydrolysis activity"/>
    <property type="evidence" value="ECO:0007669"/>
    <property type="project" value="InterPro"/>
</dbReference>
<sequence length="254" mass="28850">MIPIIEVKNLVKRYKKADENAVDGVSFSVEEGEFFAFLGPNGAGKTTTISVLTTTLSKTAGDVRIAGFDLDRHEKEVRQRIGVIFQNHSLDKNLTAEENIRFHASLYGLHSFRPFYSLMSKDYKKRLAELADVVGLGRDLFKPIKSYSGGMKRKLEIVRGLMHNPRVLFLDEPTTGLDPLSRKNVWSYLQDVRKKDKTTIFLTTHYLEEAESADHVCIINHGRIVAYGTPRDISHEKSLEEAYLEIITNEYARA</sequence>
<dbReference type="AlphaFoldDB" id="A0A1G2EY97"/>
<dbReference type="InterPro" id="IPR003439">
    <property type="entry name" value="ABC_transporter-like_ATP-bd"/>
</dbReference>
<dbReference type="InterPro" id="IPR003593">
    <property type="entry name" value="AAA+_ATPase"/>
</dbReference>
<organism evidence="5 6">
    <name type="scientific">Candidatus Niyogibacteria bacterium RIFCSPLOWO2_01_FULL_45_48</name>
    <dbReference type="NCBI Taxonomy" id="1801724"/>
    <lineage>
        <taxon>Bacteria</taxon>
        <taxon>Candidatus Niyogiibacteriota</taxon>
    </lineage>
</organism>
<dbReference type="InterPro" id="IPR017871">
    <property type="entry name" value="ABC_transporter-like_CS"/>
</dbReference>
<dbReference type="InterPro" id="IPR027417">
    <property type="entry name" value="P-loop_NTPase"/>
</dbReference>
<dbReference type="Gene3D" id="3.40.50.300">
    <property type="entry name" value="P-loop containing nucleotide triphosphate hydrolases"/>
    <property type="match status" value="1"/>
</dbReference>
<name>A0A1G2EY97_9BACT</name>
<evidence type="ECO:0000256" key="3">
    <source>
        <dbReference type="ARBA" id="ARBA00022840"/>
    </source>
</evidence>
<evidence type="ECO:0000256" key="1">
    <source>
        <dbReference type="ARBA" id="ARBA00022448"/>
    </source>
</evidence>